<feature type="compositionally biased region" description="Basic residues" evidence="2">
    <location>
        <begin position="22"/>
        <end position="39"/>
    </location>
</feature>
<feature type="domain" description="Cell envelope-related transcriptional attenuator" evidence="4">
    <location>
        <begin position="120"/>
        <end position="260"/>
    </location>
</feature>
<dbReference type="InterPro" id="IPR004474">
    <property type="entry name" value="LytR_CpsA_psr"/>
</dbReference>
<evidence type="ECO:0000256" key="2">
    <source>
        <dbReference type="SAM" id="MobiDB-lite"/>
    </source>
</evidence>
<feature type="transmembrane region" description="Helical" evidence="3">
    <location>
        <begin position="45"/>
        <end position="67"/>
    </location>
</feature>
<keyword evidence="3" id="KW-0812">Transmembrane</keyword>
<proteinExistence type="inferred from homology"/>
<dbReference type="RefSeq" id="WP_344522806.1">
    <property type="nucleotide sequence ID" value="NZ_BAAAPE010000001.1"/>
</dbReference>
<keyword evidence="3" id="KW-1133">Transmembrane helix</keyword>
<protein>
    <recommendedName>
        <fullName evidence="4">Cell envelope-related transcriptional attenuator domain-containing protein</fullName>
    </recommendedName>
</protein>
<dbReference type="PANTHER" id="PTHR33392:SF6">
    <property type="entry name" value="POLYISOPRENYL-TEICHOIC ACID--PEPTIDOGLYCAN TEICHOIC ACID TRANSFERASE TAGU"/>
    <property type="match status" value="1"/>
</dbReference>
<sequence>MGEMGGPAPNVPYGQSSSTLYRARRRPRRPRRRAGRPRWSRPRRLGVAVLVLAAVLVITAVATYFWASARLQKTDALADYPGRPGDSKGVNWLIVGSDTRADLTREQRRDLHVGGGGERNTDTVMVLHHGDAGPYLVSIPRDSYVTIPGHGRGKINSAYARGGPELLSRTVEQATDLRLDHYAEVDFLGFTRIVDALDGVHLCLKAPLRDEKAGAALDAGCQTLDGKQALAYVRARYSDPEGDLGRVKRQRALLSALVHEGTGASVILNPFRLYPFLGSALDAVTVDKGSGVLSLTRMAWNVRGLTGGDGGTTTVPVTNAGLSVPGAGDVVLWDPNGSRELFDQLRRDVPITATKVK</sequence>
<evidence type="ECO:0000313" key="5">
    <source>
        <dbReference type="EMBL" id="GAA2060106.1"/>
    </source>
</evidence>
<accession>A0ABN2VDY4</accession>
<dbReference type="Gene3D" id="3.40.630.190">
    <property type="entry name" value="LCP protein"/>
    <property type="match status" value="1"/>
</dbReference>
<comment type="similarity">
    <text evidence="1">Belongs to the LytR/CpsA/Psr (LCP) family.</text>
</comment>
<dbReference type="InterPro" id="IPR050922">
    <property type="entry name" value="LytR/CpsA/Psr_CW_biosynth"/>
</dbReference>
<feature type="region of interest" description="Disordered" evidence="2">
    <location>
        <begin position="1"/>
        <end position="39"/>
    </location>
</feature>
<evidence type="ECO:0000256" key="1">
    <source>
        <dbReference type="ARBA" id="ARBA00006068"/>
    </source>
</evidence>
<dbReference type="NCBIfam" id="TIGR00350">
    <property type="entry name" value="lytR_cpsA_psr"/>
    <property type="match status" value="1"/>
</dbReference>
<dbReference type="EMBL" id="BAAAPE010000001">
    <property type="protein sequence ID" value="GAA2060106.1"/>
    <property type="molecule type" value="Genomic_DNA"/>
</dbReference>
<organism evidence="5 6">
    <name type="scientific">Streptomyces albiaxialis</name>
    <dbReference type="NCBI Taxonomy" id="329523"/>
    <lineage>
        <taxon>Bacteria</taxon>
        <taxon>Bacillati</taxon>
        <taxon>Actinomycetota</taxon>
        <taxon>Actinomycetes</taxon>
        <taxon>Kitasatosporales</taxon>
        <taxon>Streptomycetaceae</taxon>
        <taxon>Streptomyces</taxon>
    </lineage>
</organism>
<gene>
    <name evidence="5" type="ORF">GCM10009801_01360</name>
</gene>
<keyword evidence="6" id="KW-1185">Reference proteome</keyword>
<evidence type="ECO:0000259" key="4">
    <source>
        <dbReference type="Pfam" id="PF03816"/>
    </source>
</evidence>
<keyword evidence="3" id="KW-0472">Membrane</keyword>
<dbReference type="Pfam" id="PF03816">
    <property type="entry name" value="LytR_cpsA_psr"/>
    <property type="match status" value="1"/>
</dbReference>
<comment type="caution">
    <text evidence="5">The sequence shown here is derived from an EMBL/GenBank/DDBJ whole genome shotgun (WGS) entry which is preliminary data.</text>
</comment>
<dbReference type="Proteomes" id="UP001500016">
    <property type="component" value="Unassembled WGS sequence"/>
</dbReference>
<evidence type="ECO:0000313" key="6">
    <source>
        <dbReference type="Proteomes" id="UP001500016"/>
    </source>
</evidence>
<evidence type="ECO:0000256" key="3">
    <source>
        <dbReference type="SAM" id="Phobius"/>
    </source>
</evidence>
<dbReference type="PANTHER" id="PTHR33392">
    <property type="entry name" value="POLYISOPRENYL-TEICHOIC ACID--PEPTIDOGLYCAN TEICHOIC ACID TRANSFERASE TAGU"/>
    <property type="match status" value="1"/>
</dbReference>
<name>A0ABN2VDY4_9ACTN</name>
<reference evidence="5 6" key="1">
    <citation type="journal article" date="2019" name="Int. J. Syst. Evol. Microbiol.">
        <title>The Global Catalogue of Microorganisms (GCM) 10K type strain sequencing project: providing services to taxonomists for standard genome sequencing and annotation.</title>
        <authorList>
            <consortium name="The Broad Institute Genomics Platform"/>
            <consortium name="The Broad Institute Genome Sequencing Center for Infectious Disease"/>
            <person name="Wu L."/>
            <person name="Ma J."/>
        </authorList>
    </citation>
    <scope>NUCLEOTIDE SEQUENCE [LARGE SCALE GENOMIC DNA]</scope>
    <source>
        <strain evidence="5 6">JCM 15478</strain>
    </source>
</reference>